<dbReference type="PANTHER" id="PTHR37171:SF1">
    <property type="entry name" value="SERINE_THREONINE-PROTEIN KINASE YRZF-RELATED"/>
    <property type="match status" value="1"/>
</dbReference>
<organism evidence="2 3">
    <name type="scientific">Seminavis robusta</name>
    <dbReference type="NCBI Taxonomy" id="568900"/>
    <lineage>
        <taxon>Eukaryota</taxon>
        <taxon>Sar</taxon>
        <taxon>Stramenopiles</taxon>
        <taxon>Ochrophyta</taxon>
        <taxon>Bacillariophyta</taxon>
        <taxon>Bacillariophyceae</taxon>
        <taxon>Bacillariophycidae</taxon>
        <taxon>Naviculales</taxon>
        <taxon>Naviculaceae</taxon>
        <taxon>Seminavis</taxon>
    </lineage>
</organism>
<evidence type="ECO:0000313" key="3">
    <source>
        <dbReference type="Proteomes" id="UP001153069"/>
    </source>
</evidence>
<keyword evidence="3" id="KW-1185">Reference proteome</keyword>
<evidence type="ECO:0000313" key="2">
    <source>
        <dbReference type="EMBL" id="CAB9524548.1"/>
    </source>
</evidence>
<dbReference type="PANTHER" id="PTHR37171">
    <property type="entry name" value="SERINE/THREONINE-PROTEIN KINASE YRZF-RELATED"/>
    <property type="match status" value="1"/>
</dbReference>
<dbReference type="Proteomes" id="UP001153069">
    <property type="component" value="Unassembled WGS sequence"/>
</dbReference>
<proteinExistence type="predicted"/>
<accession>A0A9N8HVU6</accession>
<name>A0A9N8HVU6_9STRA</name>
<protein>
    <submittedName>
        <fullName evidence="2">Uncharacterized protein</fullName>
    </submittedName>
</protein>
<feature type="region of interest" description="Disordered" evidence="1">
    <location>
        <begin position="199"/>
        <end position="250"/>
    </location>
</feature>
<comment type="caution">
    <text evidence="2">The sequence shown here is derived from an EMBL/GenBank/DDBJ whole genome shotgun (WGS) entry which is preliminary data.</text>
</comment>
<dbReference type="InterPro" id="IPR052396">
    <property type="entry name" value="Meiotic_Drive_Suppr_Kinase"/>
</dbReference>
<dbReference type="EMBL" id="CAICTM010001549">
    <property type="protein sequence ID" value="CAB9524548.1"/>
    <property type="molecule type" value="Genomic_DNA"/>
</dbReference>
<sequence>MSNIFAYMYSSSRVDRRQAFGDEKSEQNYLTDVLHKSLVLSGLVGGFTEHGGIGKPDSLTLKTEADSGLATEENMGLVVEFKSTHNLPLPMSAVAIVNAYNEAYRLVTQEKWGRTTAWSRICHPIGQLLNYMVENGRRFGVLSSGTRANFLQIQGHGGDAVISISDAFLVGQRNFLRAWAFAHSLGCAQADKLASKSLGWKSSNGEHPTPPAKRTYQGDLPNKTIEEGDEDDVGMKPTDKPSANTASNGLEEVPFEDVERILGVLGYGHNGVVRVAKWHGKEVALKQFDIGKDGYGYYNNEIKGYMAVEGAWGELVTRPLFVSDSWSGSVKFIGLQLGQNPAPGDDNSGWSSVLTSLEGQFGFRHEDADDGNMVFVVDEVTGREKLVAIDLEAHTMVAGVH</sequence>
<dbReference type="AlphaFoldDB" id="A0A9N8HVU6"/>
<reference evidence="2" key="1">
    <citation type="submission" date="2020-06" db="EMBL/GenBank/DDBJ databases">
        <authorList>
            <consortium name="Plant Systems Biology data submission"/>
        </authorList>
    </citation>
    <scope>NUCLEOTIDE SEQUENCE</scope>
    <source>
        <strain evidence="2">D6</strain>
    </source>
</reference>
<gene>
    <name evidence="2" type="ORF">SEMRO_1551_G281760.1</name>
</gene>
<dbReference type="OrthoDB" id="50144at2759"/>
<evidence type="ECO:0000256" key="1">
    <source>
        <dbReference type="SAM" id="MobiDB-lite"/>
    </source>
</evidence>